<dbReference type="Pfam" id="PF00155">
    <property type="entry name" value="Aminotran_1_2"/>
    <property type="match status" value="1"/>
</dbReference>
<feature type="compositionally biased region" description="Low complexity" evidence="4">
    <location>
        <begin position="1"/>
        <end position="20"/>
    </location>
</feature>
<dbReference type="InterPro" id="IPR050087">
    <property type="entry name" value="AON_synthase_class-II"/>
</dbReference>
<dbReference type="InterPro" id="IPR015421">
    <property type="entry name" value="PyrdxlP-dep_Trfase_major"/>
</dbReference>
<evidence type="ECO:0000256" key="2">
    <source>
        <dbReference type="ARBA" id="ARBA00022679"/>
    </source>
</evidence>
<dbReference type="InterPro" id="IPR004839">
    <property type="entry name" value="Aminotransferase_I/II_large"/>
</dbReference>
<sequence length="420" mass="47092">MGIQENNTETNNSESSNWESGAETEHYPGFINDAMDHYFEERVKKSWQGRHILNGKTPTPTALIFSSNDYLHISQHPELINAQMDAMQKHGNGQMQSAVFLSNNSLLLDSCEKRFSTFLNYPSSLLTQSGWCSNVGIIQALAKRNTPVYLDFYTHMSFWAGVKAANAKPIPFHHNSIESLCRRLERHGPGIIAVDSIYSTTGTISPLLEFVKIAKKYNCLLIVDESHSLGTYGPYGKGLVNELGLSDQVDVITASLAKAFSGRGGLIAGKKRLIEFVRYSSLPAIFSSALVPHDLAGFSSSLEIISREEWRREKLHANATFLREALLIHGFNIGYSTSQIIPIMTGNEANTIWLRNELEKEDIFGAVFCSPATPKNKTLIRLSISSNHEKKDLIRVIDCLLKLAEHKRDIPFFNYQHNRL</sequence>
<name>A0A378KXB0_9GAMM</name>
<keyword evidence="2 7" id="KW-0808">Transferase</keyword>
<feature type="domain" description="Aminotransferase class I/classII large" evidence="5">
    <location>
        <begin position="63"/>
        <end position="398"/>
    </location>
</feature>
<evidence type="ECO:0000313" key="6">
    <source>
        <dbReference type="EMBL" id="KTD52803.1"/>
    </source>
</evidence>
<evidence type="ECO:0000256" key="1">
    <source>
        <dbReference type="ARBA" id="ARBA00001933"/>
    </source>
</evidence>
<dbReference type="EC" id="2.3.-.-" evidence="7"/>
<dbReference type="Proteomes" id="UP000254230">
    <property type="component" value="Unassembled WGS sequence"/>
</dbReference>
<accession>A0A378KXB0</accession>
<protein>
    <submittedName>
        <fullName evidence="7">Aminotransferase class II</fullName>
        <ecNumber evidence="7">2.3.-.-</ecNumber>
    </submittedName>
</protein>
<dbReference type="AlphaFoldDB" id="A0A378KXB0"/>
<dbReference type="GO" id="GO:0008483">
    <property type="term" value="F:transaminase activity"/>
    <property type="evidence" value="ECO:0007669"/>
    <property type="project" value="UniProtKB-KW"/>
</dbReference>
<dbReference type="Proteomes" id="UP000054639">
    <property type="component" value="Unassembled WGS sequence"/>
</dbReference>
<dbReference type="InterPro" id="IPR015424">
    <property type="entry name" value="PyrdxlP-dep_Trfase"/>
</dbReference>
<keyword evidence="7" id="KW-0032">Aminotransferase</keyword>
<reference evidence="7 9" key="2">
    <citation type="submission" date="2018-06" db="EMBL/GenBank/DDBJ databases">
        <authorList>
            <consortium name="Pathogen Informatics"/>
            <person name="Doyle S."/>
        </authorList>
    </citation>
    <scope>NUCLEOTIDE SEQUENCE [LARGE SCALE GENOMIC DNA]</scope>
    <source>
        <strain evidence="7 9">NCTC12376</strain>
    </source>
</reference>
<dbReference type="Gene3D" id="3.40.640.10">
    <property type="entry name" value="Type I PLP-dependent aspartate aminotransferase-like (Major domain)"/>
    <property type="match status" value="1"/>
</dbReference>
<evidence type="ECO:0000313" key="7">
    <source>
        <dbReference type="EMBL" id="STY19222.1"/>
    </source>
</evidence>
<evidence type="ECO:0000313" key="9">
    <source>
        <dbReference type="Proteomes" id="UP000254230"/>
    </source>
</evidence>
<dbReference type="PANTHER" id="PTHR13693:SF100">
    <property type="entry name" value="8-AMINO-7-OXONONANOATE SYNTHASE"/>
    <property type="match status" value="1"/>
</dbReference>
<comment type="cofactor">
    <cofactor evidence="1">
        <name>pyridoxal 5'-phosphate</name>
        <dbReference type="ChEBI" id="CHEBI:597326"/>
    </cofactor>
</comment>
<keyword evidence="7" id="KW-0012">Acyltransferase</keyword>
<keyword evidence="3" id="KW-0663">Pyridoxal phosphate</keyword>
<dbReference type="EMBL" id="LNYR01000006">
    <property type="protein sequence ID" value="KTD52803.1"/>
    <property type="molecule type" value="Genomic_DNA"/>
</dbReference>
<dbReference type="SUPFAM" id="SSF53383">
    <property type="entry name" value="PLP-dependent transferases"/>
    <property type="match status" value="1"/>
</dbReference>
<evidence type="ECO:0000256" key="3">
    <source>
        <dbReference type="ARBA" id="ARBA00022898"/>
    </source>
</evidence>
<proteinExistence type="predicted"/>
<dbReference type="OrthoDB" id="9807157at2"/>
<dbReference type="GO" id="GO:0008710">
    <property type="term" value="F:8-amino-7-oxononanoate synthase activity"/>
    <property type="evidence" value="ECO:0007669"/>
    <property type="project" value="TreeGrafter"/>
</dbReference>
<dbReference type="GO" id="GO:0009102">
    <property type="term" value="P:biotin biosynthetic process"/>
    <property type="evidence" value="ECO:0007669"/>
    <property type="project" value="TreeGrafter"/>
</dbReference>
<dbReference type="InterPro" id="IPR015422">
    <property type="entry name" value="PyrdxlP-dep_Trfase_small"/>
</dbReference>
<dbReference type="EMBL" id="UGOW01000001">
    <property type="protein sequence ID" value="STY19222.1"/>
    <property type="molecule type" value="Genomic_DNA"/>
</dbReference>
<evidence type="ECO:0000259" key="5">
    <source>
        <dbReference type="Pfam" id="PF00155"/>
    </source>
</evidence>
<dbReference type="Gene3D" id="3.90.1150.10">
    <property type="entry name" value="Aspartate Aminotransferase, domain 1"/>
    <property type="match status" value="1"/>
</dbReference>
<dbReference type="PANTHER" id="PTHR13693">
    <property type="entry name" value="CLASS II AMINOTRANSFERASE/8-AMINO-7-OXONONANOATE SYNTHASE"/>
    <property type="match status" value="1"/>
</dbReference>
<dbReference type="GO" id="GO:0030170">
    <property type="term" value="F:pyridoxal phosphate binding"/>
    <property type="evidence" value="ECO:0007669"/>
    <property type="project" value="InterPro"/>
</dbReference>
<evidence type="ECO:0000313" key="8">
    <source>
        <dbReference type="Proteomes" id="UP000054639"/>
    </source>
</evidence>
<organism evidence="7 9">
    <name type="scientific">Legionella quateirensis</name>
    <dbReference type="NCBI Taxonomy" id="45072"/>
    <lineage>
        <taxon>Bacteria</taxon>
        <taxon>Pseudomonadati</taxon>
        <taxon>Pseudomonadota</taxon>
        <taxon>Gammaproteobacteria</taxon>
        <taxon>Legionellales</taxon>
        <taxon>Legionellaceae</taxon>
        <taxon>Legionella</taxon>
    </lineage>
</organism>
<evidence type="ECO:0000256" key="4">
    <source>
        <dbReference type="SAM" id="MobiDB-lite"/>
    </source>
</evidence>
<gene>
    <name evidence="7" type="primary">cqsA</name>
    <name evidence="6" type="ORF">Lqua_0636</name>
    <name evidence="7" type="ORF">NCTC12376_03054</name>
</gene>
<reference evidence="6 8" key="1">
    <citation type="submission" date="2015-11" db="EMBL/GenBank/DDBJ databases">
        <title>Genomic analysis of 38 Legionella species identifies large and diverse effector repertoires.</title>
        <authorList>
            <person name="Burstein D."/>
            <person name="Amaro F."/>
            <person name="Zusman T."/>
            <person name="Lifshitz Z."/>
            <person name="Cohen O."/>
            <person name="Gilbert J.A."/>
            <person name="Pupko T."/>
            <person name="Shuman H.A."/>
            <person name="Segal G."/>
        </authorList>
    </citation>
    <scope>NUCLEOTIDE SEQUENCE [LARGE SCALE GENOMIC DNA]</scope>
    <source>
        <strain evidence="6 8">ATCC 49507</strain>
    </source>
</reference>
<dbReference type="NCBIfam" id="NF005526">
    <property type="entry name" value="PRK07179.1"/>
    <property type="match status" value="1"/>
</dbReference>
<dbReference type="STRING" id="45072.Lqua_0636"/>
<feature type="region of interest" description="Disordered" evidence="4">
    <location>
        <begin position="1"/>
        <end position="25"/>
    </location>
</feature>
<keyword evidence="8" id="KW-1185">Reference proteome</keyword>